<dbReference type="Proteomes" id="UP000594121">
    <property type="component" value="Chromosome"/>
</dbReference>
<protein>
    <submittedName>
        <fullName evidence="2">Uncharacterized protein</fullName>
    </submittedName>
</protein>
<feature type="transmembrane region" description="Helical" evidence="1">
    <location>
        <begin position="343"/>
        <end position="361"/>
    </location>
</feature>
<keyword evidence="3" id="KW-1185">Reference proteome</keyword>
<feature type="transmembrane region" description="Helical" evidence="1">
    <location>
        <begin position="266"/>
        <end position="287"/>
    </location>
</feature>
<dbReference type="EMBL" id="CP062310">
    <property type="protein sequence ID" value="QOJ79028.1"/>
    <property type="molecule type" value="Genomic_DNA"/>
</dbReference>
<dbReference type="GeneID" id="59148378"/>
<feature type="transmembrane region" description="Helical" evidence="1">
    <location>
        <begin position="238"/>
        <end position="260"/>
    </location>
</feature>
<dbReference type="KEGG" id="thel:IG193_00740"/>
<reference evidence="2 3" key="1">
    <citation type="submission" date="2020-10" db="EMBL/GenBank/DDBJ databases">
        <title>Thermofilum lucidum 3507LT sp. nov. a novel member of Thermofilaceae family isolated from Chile hot spring, and proposal of description order Thermofilales.</title>
        <authorList>
            <person name="Zayulina K.S."/>
            <person name="Elcheninov A.G."/>
            <person name="Toshchakov S.V."/>
            <person name="Kublanov I.V."/>
        </authorList>
    </citation>
    <scope>NUCLEOTIDE SEQUENCE [LARGE SCALE GENOMIC DNA]</scope>
    <source>
        <strain evidence="2 3">3507LT</strain>
    </source>
</reference>
<feature type="transmembrane region" description="Helical" evidence="1">
    <location>
        <begin position="114"/>
        <end position="138"/>
    </location>
</feature>
<evidence type="ECO:0000256" key="1">
    <source>
        <dbReference type="SAM" id="Phobius"/>
    </source>
</evidence>
<gene>
    <name evidence="2" type="ORF">IG193_00740</name>
</gene>
<accession>A0A7L9FGS0</accession>
<feature type="transmembrane region" description="Helical" evidence="1">
    <location>
        <begin position="373"/>
        <end position="390"/>
    </location>
</feature>
<dbReference type="AlphaFoldDB" id="A0A7L9FGS0"/>
<feature type="transmembrane region" description="Helical" evidence="1">
    <location>
        <begin position="204"/>
        <end position="226"/>
    </location>
</feature>
<organism evidence="2 3">
    <name type="scientific">Infirmifilum lucidum</name>
    <dbReference type="NCBI Taxonomy" id="2776706"/>
    <lineage>
        <taxon>Archaea</taxon>
        <taxon>Thermoproteota</taxon>
        <taxon>Thermoprotei</taxon>
        <taxon>Thermofilales</taxon>
        <taxon>Thermofilaceae</taxon>
        <taxon>Infirmifilum</taxon>
    </lineage>
</organism>
<dbReference type="InParanoid" id="A0A7L9FGS0"/>
<evidence type="ECO:0000313" key="3">
    <source>
        <dbReference type="Proteomes" id="UP000594121"/>
    </source>
</evidence>
<sequence>MTRAEKALLVATSLAIAFLATLSGPLAESLPVKKAILSLGQAKATFEDFEARAIMAYHVAAVVVMSALAYLALRYVDMDQSYKPGVSELVTAGWSLAIPSGIVFAYFWRSPLVHTVWIVGLALVFAGAVALLYAMSPLKTSWRDNTLEKAAFFTTGLCLVLSITLGGVYASYFGFDRGARPVLLEHHSTLEYRDLGPVATPLQLVATGHAHGAVALWGAALMLIGFKWVGASGRLYRWALAFTTIGSVITLAGILAVVPLRPIAHQVIYFGVAPLHASLFILWLYLLKQVAGGGWRDSVKFGLFLSPVLTVALVTSTGPLVAAQLRDVVRVVWPLRDEISYNVAHWHMLALIFAYTTFLLYADALRGLPRRLIWLFVAGAAVALVGAFVYELSPMLAGARKGIPPELAAAVADKSRAIKEAALAPIEVGLTMLFIGFTAGLAGLLRAKEQ</sequence>
<evidence type="ECO:0000313" key="2">
    <source>
        <dbReference type="EMBL" id="QOJ79028.1"/>
    </source>
</evidence>
<feature type="transmembrane region" description="Helical" evidence="1">
    <location>
        <begin position="299"/>
        <end position="323"/>
    </location>
</feature>
<feature type="transmembrane region" description="Helical" evidence="1">
    <location>
        <begin position="53"/>
        <end position="73"/>
    </location>
</feature>
<dbReference type="RefSeq" id="WP_192819000.1">
    <property type="nucleotide sequence ID" value="NZ_CP062310.1"/>
</dbReference>
<name>A0A7L9FGS0_9CREN</name>
<keyword evidence="1" id="KW-1133">Transmembrane helix</keyword>
<proteinExistence type="predicted"/>
<keyword evidence="1" id="KW-0812">Transmembrane</keyword>
<feature type="transmembrane region" description="Helical" evidence="1">
    <location>
        <begin position="85"/>
        <end position="108"/>
    </location>
</feature>
<feature type="transmembrane region" description="Helical" evidence="1">
    <location>
        <begin position="422"/>
        <end position="445"/>
    </location>
</feature>
<keyword evidence="1" id="KW-0472">Membrane</keyword>
<feature type="transmembrane region" description="Helical" evidence="1">
    <location>
        <begin position="150"/>
        <end position="175"/>
    </location>
</feature>